<dbReference type="AlphaFoldDB" id="A0AAN0WE03"/>
<dbReference type="EMBL" id="CP010525">
    <property type="protein sequence ID" value="AJO24839.1"/>
    <property type="molecule type" value="Genomic_DNA"/>
</dbReference>
<accession>A0AAN0WE03</accession>
<protein>
    <submittedName>
        <fullName evidence="1">Uncharacterized protein</fullName>
    </submittedName>
</protein>
<evidence type="ECO:0000313" key="2">
    <source>
        <dbReference type="Proteomes" id="UP000032024"/>
    </source>
</evidence>
<dbReference type="Proteomes" id="UP000032024">
    <property type="component" value="Chromosome"/>
</dbReference>
<gene>
    <name evidence="1" type="ORF">SB48_HM08orf06382</name>
</gene>
<proteinExistence type="predicted"/>
<reference evidence="2" key="1">
    <citation type="submission" date="2015-01" db="EMBL/GenBank/DDBJ databases">
        <title>Comparative genome analysis of Bacillus coagulans HM-08, Clostridium butyricum HM-68, Bacillus subtilis HM-66 and Bacillus paralicheniformis BL-09.</title>
        <authorList>
            <person name="Zhang H."/>
        </authorList>
    </citation>
    <scope>NUCLEOTIDE SEQUENCE [LARGE SCALE GENOMIC DNA]</scope>
    <source>
        <strain evidence="2">HM-08</strain>
    </source>
</reference>
<keyword evidence="2" id="KW-1185">Reference proteome</keyword>
<name>A0AAN0WE03_HEYCO</name>
<organism evidence="1 2">
    <name type="scientific">Heyndrickxia coagulans</name>
    <name type="common">Weizmannia coagulans</name>
    <dbReference type="NCBI Taxonomy" id="1398"/>
    <lineage>
        <taxon>Bacteria</taxon>
        <taxon>Bacillati</taxon>
        <taxon>Bacillota</taxon>
        <taxon>Bacilli</taxon>
        <taxon>Bacillales</taxon>
        <taxon>Bacillaceae</taxon>
        <taxon>Heyndrickxia</taxon>
    </lineage>
</organism>
<evidence type="ECO:0000313" key="1">
    <source>
        <dbReference type="EMBL" id="AJO24839.1"/>
    </source>
</evidence>
<sequence length="52" mass="5684">MRTASLRTHPKGSIPGVVSIPYSRIDLLLSAPVQTVPNEKENTRFARNPLPG</sequence>